<accession>A0A4R7SZW1</accession>
<organism evidence="1 2">
    <name type="scientific">Kribbella voronezhensis</name>
    <dbReference type="NCBI Taxonomy" id="2512212"/>
    <lineage>
        <taxon>Bacteria</taxon>
        <taxon>Bacillati</taxon>
        <taxon>Actinomycetota</taxon>
        <taxon>Actinomycetes</taxon>
        <taxon>Propionibacteriales</taxon>
        <taxon>Kribbellaceae</taxon>
        <taxon>Kribbella</taxon>
    </lineage>
</organism>
<keyword evidence="2" id="KW-1185">Reference proteome</keyword>
<reference evidence="1 2" key="1">
    <citation type="submission" date="2019-03" db="EMBL/GenBank/DDBJ databases">
        <title>Genomic Encyclopedia of Type Strains, Phase III (KMG-III): the genomes of soil and plant-associated and newly described type strains.</title>
        <authorList>
            <person name="Whitman W."/>
        </authorList>
    </citation>
    <scope>NUCLEOTIDE SEQUENCE [LARGE SCALE GENOMIC DNA]</scope>
    <source>
        <strain evidence="1 2">VKM Ac-2575</strain>
    </source>
</reference>
<gene>
    <name evidence="1" type="ORF">EV138_6569</name>
</gene>
<dbReference type="Pfam" id="PF19674">
    <property type="entry name" value="DUF6177"/>
    <property type="match status" value="1"/>
</dbReference>
<dbReference type="AlphaFoldDB" id="A0A4R7SZW1"/>
<dbReference type="OrthoDB" id="5103427at2"/>
<dbReference type="InterPro" id="IPR046175">
    <property type="entry name" value="DUF6177"/>
</dbReference>
<sequence>MPNPVELSPAIDLHTDKVVVIMQDRPVVGMSAWLVDALAAAEAAGLGVQLVTPATTRLTFAVRTTLFSGRDSRWVVTEPNGEGAYDGLGGSKLKWDGQMFQAVAAGEQDKVDMSPTFVAVDLELPSQLLITARVRYQALETTVVGKAAEQLFKDLTGDEPAGWGTAEPVSQPWNVGQLTAYCRRRAPKPTWLSVVGGKDGLSAMGAVEIHRRPAGLEEVINLAVATPDGLPTPEAVQKVGERLANSFTLVSFFAQGAHGGTDTNAMPHWVGVPVPMAMAVGNDALRGDGMAKALDMTGVADITPVKIGPAASPAVWYPIGDGKNQLDWNIYSALLGRLLPPGTPISRPTA</sequence>
<proteinExistence type="predicted"/>
<dbReference type="Proteomes" id="UP000295151">
    <property type="component" value="Unassembled WGS sequence"/>
</dbReference>
<protein>
    <submittedName>
        <fullName evidence="1">Uncharacterized protein</fullName>
    </submittedName>
</protein>
<comment type="caution">
    <text evidence="1">The sequence shown here is derived from an EMBL/GenBank/DDBJ whole genome shotgun (WGS) entry which is preliminary data.</text>
</comment>
<dbReference type="EMBL" id="SOCE01000002">
    <property type="protein sequence ID" value="TDU84098.1"/>
    <property type="molecule type" value="Genomic_DNA"/>
</dbReference>
<name>A0A4R7SZW1_9ACTN</name>
<evidence type="ECO:0000313" key="1">
    <source>
        <dbReference type="EMBL" id="TDU84098.1"/>
    </source>
</evidence>
<dbReference type="RefSeq" id="WP_133983672.1">
    <property type="nucleotide sequence ID" value="NZ_SOCE01000002.1"/>
</dbReference>
<evidence type="ECO:0000313" key="2">
    <source>
        <dbReference type="Proteomes" id="UP000295151"/>
    </source>
</evidence>